<dbReference type="Proteomes" id="UP000692954">
    <property type="component" value="Unassembled WGS sequence"/>
</dbReference>
<name>A0A8S1QY19_9CILI</name>
<comment type="caution">
    <text evidence="1">The sequence shown here is derived from an EMBL/GenBank/DDBJ whole genome shotgun (WGS) entry which is preliminary data.</text>
</comment>
<sequence>MNNHQKAKLVKILQDKRQRSMQKKSPSKLVMILEIREFYQRLMVNSDFAFKLSNQRHYQQVAFEKMEQQQSLCWYYKYCGQSLLKYSTECIMEK</sequence>
<dbReference type="EMBL" id="CAJJDN010000122">
    <property type="protein sequence ID" value="CAD8119807.1"/>
    <property type="molecule type" value="Genomic_DNA"/>
</dbReference>
<protein>
    <submittedName>
        <fullName evidence="1">Uncharacterized protein</fullName>
    </submittedName>
</protein>
<gene>
    <name evidence="1" type="ORF">PSON_ATCC_30995.1.T1220213</name>
</gene>
<keyword evidence="2" id="KW-1185">Reference proteome</keyword>
<accession>A0A8S1QY19</accession>
<evidence type="ECO:0000313" key="2">
    <source>
        <dbReference type="Proteomes" id="UP000692954"/>
    </source>
</evidence>
<evidence type="ECO:0000313" key="1">
    <source>
        <dbReference type="EMBL" id="CAD8119807.1"/>
    </source>
</evidence>
<dbReference type="AlphaFoldDB" id="A0A8S1QY19"/>
<reference evidence="1" key="1">
    <citation type="submission" date="2021-01" db="EMBL/GenBank/DDBJ databases">
        <authorList>
            <consortium name="Genoscope - CEA"/>
            <person name="William W."/>
        </authorList>
    </citation>
    <scope>NUCLEOTIDE SEQUENCE</scope>
</reference>
<proteinExistence type="predicted"/>
<organism evidence="1 2">
    <name type="scientific">Paramecium sonneborni</name>
    <dbReference type="NCBI Taxonomy" id="65129"/>
    <lineage>
        <taxon>Eukaryota</taxon>
        <taxon>Sar</taxon>
        <taxon>Alveolata</taxon>
        <taxon>Ciliophora</taxon>
        <taxon>Intramacronucleata</taxon>
        <taxon>Oligohymenophorea</taxon>
        <taxon>Peniculida</taxon>
        <taxon>Parameciidae</taxon>
        <taxon>Paramecium</taxon>
    </lineage>
</organism>